<keyword evidence="5 7" id="KW-0067">ATP-binding</keyword>
<evidence type="ECO:0000256" key="7">
    <source>
        <dbReference type="RuleBase" id="RU362109"/>
    </source>
</evidence>
<name>A0A7S2SXK3_9CHLO</name>
<dbReference type="FunFam" id="3.10.110.10:FF:000041">
    <property type="entry name" value="Ubiquitin-conjugating enzyme E2 T"/>
    <property type="match status" value="1"/>
</dbReference>
<sequence>MERERVVLGKQAMTRMHRELKMMATEPPPGVSAWPKDENKIHELEAVIQGPPDTVYENGFFHLNVTIPTRYPFEPPSVQFSTPIYHPNIDSSGRICLDTLNMPPKGAWKPSLNISTVLSTIRLLLEHPNPDDGLMTDITQEYKHNRELFDAKARKSVEAHAKRGSRAEARAGGAEPAASQEERSVEDDHELATAGKRKSRLGLVSSSKSKIAKQV</sequence>
<dbReference type="InterPro" id="IPR016135">
    <property type="entry name" value="UBQ-conjugating_enzyme/RWD"/>
</dbReference>
<dbReference type="InterPro" id="IPR050113">
    <property type="entry name" value="Ub_conjugating_enzyme"/>
</dbReference>
<comment type="similarity">
    <text evidence="7">Belongs to the ubiquitin-conjugating enzyme family.</text>
</comment>
<feature type="compositionally biased region" description="Low complexity" evidence="8">
    <location>
        <begin position="170"/>
        <end position="179"/>
    </location>
</feature>
<feature type="region of interest" description="Disordered" evidence="8">
    <location>
        <begin position="153"/>
        <end position="215"/>
    </location>
</feature>
<accession>A0A7S2SXK3</accession>
<dbReference type="AlphaFoldDB" id="A0A7S2SXK3"/>
<dbReference type="SUPFAM" id="SSF54495">
    <property type="entry name" value="UBC-like"/>
    <property type="match status" value="1"/>
</dbReference>
<dbReference type="InterPro" id="IPR000608">
    <property type="entry name" value="UBC"/>
</dbReference>
<keyword evidence="3 7" id="KW-0547">Nucleotide-binding</keyword>
<evidence type="ECO:0000313" key="10">
    <source>
        <dbReference type="EMBL" id="CAD9712438.1"/>
    </source>
</evidence>
<dbReference type="PROSITE" id="PS00183">
    <property type="entry name" value="UBC_1"/>
    <property type="match status" value="1"/>
</dbReference>
<evidence type="ECO:0000313" key="11">
    <source>
        <dbReference type="EMBL" id="CAD9712439.1"/>
    </source>
</evidence>
<dbReference type="EC" id="2.3.2.23" evidence="1"/>
<evidence type="ECO:0000256" key="2">
    <source>
        <dbReference type="ARBA" id="ARBA00022679"/>
    </source>
</evidence>
<dbReference type="PANTHER" id="PTHR24067">
    <property type="entry name" value="UBIQUITIN-CONJUGATING ENZYME E2"/>
    <property type="match status" value="1"/>
</dbReference>
<protein>
    <recommendedName>
        <fullName evidence="1">E2 ubiquitin-conjugating enzyme</fullName>
        <ecNumber evidence="1">2.3.2.23</ecNumber>
    </recommendedName>
</protein>
<dbReference type="Gene3D" id="3.10.110.10">
    <property type="entry name" value="Ubiquitin Conjugating Enzyme"/>
    <property type="match status" value="1"/>
</dbReference>
<evidence type="ECO:0000256" key="6">
    <source>
        <dbReference type="PROSITE-ProRule" id="PRU10133"/>
    </source>
</evidence>
<feature type="active site" description="Glycyl thioester intermediate" evidence="6">
    <location>
        <position position="96"/>
    </location>
</feature>
<dbReference type="EMBL" id="HBHL01002221">
    <property type="protein sequence ID" value="CAD9712439.1"/>
    <property type="molecule type" value="Transcribed_RNA"/>
</dbReference>
<proteinExistence type="inferred from homology"/>
<evidence type="ECO:0000256" key="3">
    <source>
        <dbReference type="ARBA" id="ARBA00022741"/>
    </source>
</evidence>
<dbReference type="CDD" id="cd23805">
    <property type="entry name" value="UBCc_UBE2T"/>
    <property type="match status" value="1"/>
</dbReference>
<dbReference type="Pfam" id="PF00179">
    <property type="entry name" value="UQ_con"/>
    <property type="match status" value="1"/>
</dbReference>
<evidence type="ECO:0000259" key="9">
    <source>
        <dbReference type="PROSITE" id="PS50127"/>
    </source>
</evidence>
<keyword evidence="2" id="KW-0808">Transferase</keyword>
<feature type="domain" description="UBC core" evidence="9">
    <location>
        <begin position="11"/>
        <end position="162"/>
    </location>
</feature>
<dbReference type="SMART" id="SM00212">
    <property type="entry name" value="UBCc"/>
    <property type="match status" value="1"/>
</dbReference>
<dbReference type="GO" id="GO:0061631">
    <property type="term" value="F:ubiquitin conjugating enzyme activity"/>
    <property type="evidence" value="ECO:0007669"/>
    <property type="project" value="UniProtKB-EC"/>
</dbReference>
<organism evidence="11">
    <name type="scientific">Chloropicon primus</name>
    <dbReference type="NCBI Taxonomy" id="1764295"/>
    <lineage>
        <taxon>Eukaryota</taxon>
        <taxon>Viridiplantae</taxon>
        <taxon>Chlorophyta</taxon>
        <taxon>Chloropicophyceae</taxon>
        <taxon>Chloropicales</taxon>
        <taxon>Chloropicaceae</taxon>
        <taxon>Chloropicon</taxon>
    </lineage>
</organism>
<dbReference type="GO" id="GO:0005524">
    <property type="term" value="F:ATP binding"/>
    <property type="evidence" value="ECO:0007669"/>
    <property type="project" value="UniProtKB-UniRule"/>
</dbReference>
<gene>
    <name evidence="10" type="ORF">CPRI1469_LOCUS1279</name>
    <name evidence="11" type="ORF">CPRI1469_LOCUS1280</name>
</gene>
<evidence type="ECO:0000256" key="8">
    <source>
        <dbReference type="SAM" id="MobiDB-lite"/>
    </source>
</evidence>
<keyword evidence="4 7" id="KW-0833">Ubl conjugation pathway</keyword>
<feature type="compositionally biased region" description="Basic and acidic residues" evidence="8">
    <location>
        <begin position="153"/>
        <end position="169"/>
    </location>
</feature>
<evidence type="ECO:0000256" key="4">
    <source>
        <dbReference type="ARBA" id="ARBA00022786"/>
    </source>
</evidence>
<evidence type="ECO:0000256" key="5">
    <source>
        <dbReference type="ARBA" id="ARBA00022840"/>
    </source>
</evidence>
<dbReference type="PROSITE" id="PS50127">
    <property type="entry name" value="UBC_2"/>
    <property type="match status" value="1"/>
</dbReference>
<dbReference type="InterPro" id="IPR023313">
    <property type="entry name" value="UBQ-conjugating_AS"/>
</dbReference>
<dbReference type="EMBL" id="HBHL01002220">
    <property type="protein sequence ID" value="CAD9712438.1"/>
    <property type="molecule type" value="Transcribed_RNA"/>
</dbReference>
<reference evidence="11" key="1">
    <citation type="submission" date="2021-01" db="EMBL/GenBank/DDBJ databases">
        <authorList>
            <person name="Corre E."/>
            <person name="Pelletier E."/>
            <person name="Niang G."/>
            <person name="Scheremetjew M."/>
            <person name="Finn R."/>
            <person name="Kale V."/>
            <person name="Holt S."/>
            <person name="Cochrane G."/>
            <person name="Meng A."/>
            <person name="Brown T."/>
            <person name="Cohen L."/>
        </authorList>
    </citation>
    <scope>NUCLEOTIDE SEQUENCE</scope>
    <source>
        <strain evidence="11">CCMP1205</strain>
    </source>
</reference>
<evidence type="ECO:0000256" key="1">
    <source>
        <dbReference type="ARBA" id="ARBA00012486"/>
    </source>
</evidence>